<comment type="subcellular location">
    <subcellularLocation>
        <location evidence="1 7">Cell membrane</location>
        <topology evidence="1 7">Multi-pass membrane protein</topology>
    </subcellularLocation>
</comment>
<feature type="transmembrane region" description="Helical" evidence="7">
    <location>
        <begin position="101"/>
        <end position="123"/>
    </location>
</feature>
<comment type="caution">
    <text evidence="9">The sequence shown here is derived from an EMBL/GenBank/DDBJ whole genome shotgun (WGS) entry which is preliminary data.</text>
</comment>
<evidence type="ECO:0000256" key="1">
    <source>
        <dbReference type="ARBA" id="ARBA00004651"/>
    </source>
</evidence>
<keyword evidence="10" id="KW-1185">Reference proteome</keyword>
<dbReference type="CDD" id="cd06261">
    <property type="entry name" value="TM_PBP2"/>
    <property type="match status" value="1"/>
</dbReference>
<dbReference type="PANTHER" id="PTHR43163">
    <property type="entry name" value="DIPEPTIDE TRANSPORT SYSTEM PERMEASE PROTEIN DPPB-RELATED"/>
    <property type="match status" value="1"/>
</dbReference>
<dbReference type="Proteomes" id="UP000776983">
    <property type="component" value="Unassembled WGS sequence"/>
</dbReference>
<evidence type="ECO:0000313" key="9">
    <source>
        <dbReference type="EMBL" id="MCB5362481.1"/>
    </source>
</evidence>
<evidence type="ECO:0000256" key="4">
    <source>
        <dbReference type="ARBA" id="ARBA00022692"/>
    </source>
</evidence>
<feature type="transmembrane region" description="Helical" evidence="7">
    <location>
        <begin position="9"/>
        <end position="30"/>
    </location>
</feature>
<dbReference type="SUPFAM" id="SSF161098">
    <property type="entry name" value="MetI-like"/>
    <property type="match status" value="1"/>
</dbReference>
<evidence type="ECO:0000256" key="7">
    <source>
        <dbReference type="RuleBase" id="RU363032"/>
    </source>
</evidence>
<proteinExistence type="inferred from homology"/>
<keyword evidence="2 7" id="KW-0813">Transport</keyword>
<dbReference type="PROSITE" id="PS50928">
    <property type="entry name" value="ABC_TM1"/>
    <property type="match status" value="1"/>
</dbReference>
<dbReference type="RefSeq" id="WP_226952712.1">
    <property type="nucleotide sequence ID" value="NZ_JACDXW010000001.1"/>
</dbReference>
<organism evidence="9 10">
    <name type="scientific">Mesopusillimonas faecipullorum</name>
    <dbReference type="NCBI Taxonomy" id="2755040"/>
    <lineage>
        <taxon>Bacteria</taxon>
        <taxon>Pseudomonadati</taxon>
        <taxon>Pseudomonadota</taxon>
        <taxon>Betaproteobacteria</taxon>
        <taxon>Burkholderiales</taxon>
        <taxon>Alcaligenaceae</taxon>
        <taxon>Mesopusillimonas</taxon>
    </lineage>
</organism>
<protein>
    <submittedName>
        <fullName evidence="9">ABC transporter permease</fullName>
    </submittedName>
</protein>
<evidence type="ECO:0000313" key="10">
    <source>
        <dbReference type="Proteomes" id="UP000776983"/>
    </source>
</evidence>
<sequence length="334" mass="36575">MLSLIIRKIWVVLITALLLSVIVFILLRLIPSDPLGMMLPPSATHEDAEVLRQALGMDGSIAKQYGVWLQNAVQGDLGRSIFFREPVTALIKTALPATLELAMVSLVMALLIAIPGGVILYKFEGRKLEIPADFLLVVLLSVPSFLWGIILIVVLGVTFPILPFMGQLDPSFSVPRVTGFLLIDTLLAGQWAAWWDALRHLLLPAFALALSFSPIIARVLRSSLIEIATEPYVNVARLRGVSERRILWGHMFKNAALPTLTLLGVQFGFLFGGTLLIEVIFSFPGLGNLMVQAIKNFDLPLIQGVALVFCLLVLGVNFCVDGLYTALNPKLRQA</sequence>
<feature type="transmembrane region" description="Helical" evidence="7">
    <location>
        <begin position="255"/>
        <end position="281"/>
    </location>
</feature>
<dbReference type="Pfam" id="PF19300">
    <property type="entry name" value="BPD_transp_1_N"/>
    <property type="match status" value="1"/>
</dbReference>
<dbReference type="Pfam" id="PF00528">
    <property type="entry name" value="BPD_transp_1"/>
    <property type="match status" value="1"/>
</dbReference>
<dbReference type="PANTHER" id="PTHR43163:SF6">
    <property type="entry name" value="DIPEPTIDE TRANSPORT SYSTEM PERMEASE PROTEIN DPPB-RELATED"/>
    <property type="match status" value="1"/>
</dbReference>
<feature type="transmembrane region" description="Helical" evidence="7">
    <location>
        <begin position="301"/>
        <end position="324"/>
    </location>
</feature>
<evidence type="ECO:0000256" key="5">
    <source>
        <dbReference type="ARBA" id="ARBA00022989"/>
    </source>
</evidence>
<evidence type="ECO:0000259" key="8">
    <source>
        <dbReference type="PROSITE" id="PS50928"/>
    </source>
</evidence>
<name>A0ABS8C8X3_9BURK</name>
<evidence type="ECO:0000256" key="6">
    <source>
        <dbReference type="ARBA" id="ARBA00023136"/>
    </source>
</evidence>
<evidence type="ECO:0000256" key="2">
    <source>
        <dbReference type="ARBA" id="ARBA00022448"/>
    </source>
</evidence>
<dbReference type="InterPro" id="IPR000515">
    <property type="entry name" value="MetI-like"/>
</dbReference>
<evidence type="ECO:0000256" key="3">
    <source>
        <dbReference type="ARBA" id="ARBA00022475"/>
    </source>
</evidence>
<dbReference type="Gene3D" id="1.10.3720.10">
    <property type="entry name" value="MetI-like"/>
    <property type="match status" value="1"/>
</dbReference>
<keyword evidence="3" id="KW-1003">Cell membrane</keyword>
<dbReference type="InterPro" id="IPR035906">
    <property type="entry name" value="MetI-like_sf"/>
</dbReference>
<feature type="transmembrane region" description="Helical" evidence="7">
    <location>
        <begin position="135"/>
        <end position="162"/>
    </location>
</feature>
<gene>
    <name evidence="9" type="ORF">H0484_01755</name>
</gene>
<dbReference type="InterPro" id="IPR045621">
    <property type="entry name" value="BPD_transp_1_N"/>
</dbReference>
<keyword evidence="6 7" id="KW-0472">Membrane</keyword>
<reference evidence="9 10" key="1">
    <citation type="submission" date="2020-07" db="EMBL/GenBank/DDBJ databases">
        <title>Pusillimonas sp. nov., isolated from poultry manure in Taiwan.</title>
        <authorList>
            <person name="Lin S.-Y."/>
            <person name="Tang Y.-S."/>
            <person name="Young C.-C."/>
        </authorList>
    </citation>
    <scope>NUCLEOTIDE SEQUENCE [LARGE SCALE GENOMIC DNA]</scope>
    <source>
        <strain evidence="9 10">CC-YST705</strain>
    </source>
</reference>
<keyword evidence="5 7" id="KW-1133">Transmembrane helix</keyword>
<comment type="similarity">
    <text evidence="7">Belongs to the binding-protein-dependent transport system permease family.</text>
</comment>
<feature type="domain" description="ABC transmembrane type-1" evidence="8">
    <location>
        <begin position="95"/>
        <end position="320"/>
    </location>
</feature>
<feature type="transmembrane region" description="Helical" evidence="7">
    <location>
        <begin position="201"/>
        <end position="220"/>
    </location>
</feature>
<keyword evidence="4 7" id="KW-0812">Transmembrane</keyword>
<accession>A0ABS8C8X3</accession>
<dbReference type="EMBL" id="JACDXW010000001">
    <property type="protein sequence ID" value="MCB5362481.1"/>
    <property type="molecule type" value="Genomic_DNA"/>
</dbReference>